<evidence type="ECO:0000313" key="3">
    <source>
        <dbReference type="Proteomes" id="UP001239083"/>
    </source>
</evidence>
<feature type="transmembrane region" description="Helical" evidence="1">
    <location>
        <begin position="104"/>
        <end position="128"/>
    </location>
</feature>
<feature type="transmembrane region" description="Helical" evidence="1">
    <location>
        <begin position="446"/>
        <end position="469"/>
    </location>
</feature>
<dbReference type="InterPro" id="IPR029058">
    <property type="entry name" value="AB_hydrolase_fold"/>
</dbReference>
<feature type="transmembrane region" description="Helical" evidence="1">
    <location>
        <begin position="263"/>
        <end position="283"/>
    </location>
</feature>
<keyword evidence="3" id="KW-1185">Reference proteome</keyword>
<protein>
    <recommendedName>
        <fullName evidence="4">Integral membrane protein</fullName>
    </recommendedName>
</protein>
<reference evidence="2 3" key="1">
    <citation type="submission" date="2023-07" db="EMBL/GenBank/DDBJ databases">
        <title>Comparative genomics of wheat-associated soil bacteria to identify genetic determinants of phenazine resistance.</title>
        <authorList>
            <person name="Mouncey N."/>
        </authorList>
    </citation>
    <scope>NUCLEOTIDE SEQUENCE [LARGE SCALE GENOMIC DNA]</scope>
    <source>
        <strain evidence="2 3">V3I3</strain>
    </source>
</reference>
<dbReference type="Gene3D" id="3.40.50.1820">
    <property type="entry name" value="alpha/beta hydrolase"/>
    <property type="match status" value="1"/>
</dbReference>
<proteinExistence type="predicted"/>
<comment type="caution">
    <text evidence="2">The sequence shown here is derived from an EMBL/GenBank/DDBJ whole genome shotgun (WGS) entry which is preliminary data.</text>
</comment>
<keyword evidence="1" id="KW-0472">Membrane</keyword>
<name>A0ABU0RA65_9MICO</name>
<feature type="transmembrane region" description="Helical" evidence="1">
    <location>
        <begin position="148"/>
        <end position="167"/>
    </location>
</feature>
<accession>A0ABU0RA65</accession>
<feature type="transmembrane region" description="Helical" evidence="1">
    <location>
        <begin position="188"/>
        <end position="210"/>
    </location>
</feature>
<keyword evidence="1" id="KW-0812">Transmembrane</keyword>
<evidence type="ECO:0000313" key="2">
    <source>
        <dbReference type="EMBL" id="MDQ0894964.1"/>
    </source>
</evidence>
<keyword evidence="1" id="KW-1133">Transmembrane helix</keyword>
<dbReference type="EMBL" id="JAUSYY010000001">
    <property type="protein sequence ID" value="MDQ0894964.1"/>
    <property type="molecule type" value="Genomic_DNA"/>
</dbReference>
<feature type="transmembrane region" description="Helical" evidence="1">
    <location>
        <begin position="295"/>
        <end position="319"/>
    </location>
</feature>
<dbReference type="SUPFAM" id="SSF53474">
    <property type="entry name" value="alpha/beta-Hydrolases"/>
    <property type="match status" value="1"/>
</dbReference>
<dbReference type="Proteomes" id="UP001239083">
    <property type="component" value="Unassembled WGS sequence"/>
</dbReference>
<evidence type="ECO:0000256" key="1">
    <source>
        <dbReference type="SAM" id="Phobius"/>
    </source>
</evidence>
<dbReference type="RefSeq" id="WP_307042635.1">
    <property type="nucleotide sequence ID" value="NZ_JAUSYY010000001.1"/>
</dbReference>
<sequence length="662" mass="72366">MTAARDAEDSALGVEIRIHGMGDHRPMDSIGSGPVVASRFPRGPDTMLAPELPSSHELRLLNWSRTSRRHARGAIWFAALPFSLVNVAGQMADAREGVTPSAKNLALVVCVNLVGLLATLTGLFWLLLIAETVLDYLAAGGREGIGQWTVIFVFVAYAISIVIRHAYLHRRWRARRQVGGVGDGERGVNFWLTGLHVLSVLVAGALVVAFPPTRLRVPSPEYLALFTYPRPHDPSDRMAAEEFCRRAATDPSFDTYVNPVNSWIVGSVLLTGIIALVLVALSFGRRETPKRTELAGAAMALSAAMGLMHALGGSLRLAIEWILTYLDRFDLFGWFDRATGLRGGRTYVRGADLGCDVASGEWLPNSFAGLAVLGLLVFAVTFGLTNLVGAGKAGAPASLRLVDVWRYTHRLVASIPSRLGVTVVIAWLLWTGLFVLLALWRARGGAGSTLAVVLVAHAGAIVVVLFLFFNGTARRLGSTVADIIGFWPVRWHPLSGRSYRAPVLNGIRDELSQLEGRRVLLAGHSQGSVIAAWFVGVHGTPERKVDLVTCGSPLYSLYAHFFPAYFDATFFGRVRDHSAGWANFWRETDPVATPITEAAFRDDPLDDPPWGEKSMNVQMDQEELRDIRAWNRPANHGNYWADPIQRGYVAGRLKPQTAQQDE</sequence>
<organism evidence="2 3">
    <name type="scientific">Agromyces ramosus</name>
    <dbReference type="NCBI Taxonomy" id="33879"/>
    <lineage>
        <taxon>Bacteria</taxon>
        <taxon>Bacillati</taxon>
        <taxon>Actinomycetota</taxon>
        <taxon>Actinomycetes</taxon>
        <taxon>Micrococcales</taxon>
        <taxon>Microbacteriaceae</taxon>
        <taxon>Agromyces</taxon>
    </lineage>
</organism>
<evidence type="ECO:0008006" key="4">
    <source>
        <dbReference type="Google" id="ProtNLM"/>
    </source>
</evidence>
<feature type="transmembrane region" description="Helical" evidence="1">
    <location>
        <begin position="419"/>
        <end position="440"/>
    </location>
</feature>
<feature type="transmembrane region" description="Helical" evidence="1">
    <location>
        <begin position="367"/>
        <end position="390"/>
    </location>
</feature>
<gene>
    <name evidence="2" type="ORF">QFZ26_002519</name>
</gene>